<organism evidence="3 4">
    <name type="scientific">Eimeria praecox</name>
    <dbReference type="NCBI Taxonomy" id="51316"/>
    <lineage>
        <taxon>Eukaryota</taxon>
        <taxon>Sar</taxon>
        <taxon>Alveolata</taxon>
        <taxon>Apicomplexa</taxon>
        <taxon>Conoidasida</taxon>
        <taxon>Coccidia</taxon>
        <taxon>Eucoccidiorida</taxon>
        <taxon>Eimeriorina</taxon>
        <taxon>Eimeriidae</taxon>
        <taxon>Eimeria</taxon>
    </lineage>
</organism>
<keyword evidence="2" id="KW-0812">Transmembrane</keyword>
<keyword evidence="2" id="KW-1133">Transmembrane helix</keyword>
<feature type="transmembrane region" description="Helical" evidence="2">
    <location>
        <begin position="61"/>
        <end position="81"/>
    </location>
</feature>
<sequence length="621" mass="68583">MTGRFHPLDLDLQQPAAVLVPHPRNVAFQNIVAVSPLYSRQATLQRGQKLVVQRGPHRRKVLVGAVASILSLATILAVLAVCRTIQRRVNSAAAVRRNLSGIEDDETRSDILEKCLDMEEERGLGPATSDHSEDANEAKARLVAMLHESAADFERMRALTSQGFQRAVQLPPRKIPRLNEPWTPMPQPQASVGALWPDRSRLGMGSAAEAFDADAWATTNAELDFVEGGQRRHITKLNEELELQENVSASRAHSSSSYVADADAKPPVTLPVWEVPSGEVALTPQVWLDNASASMKPPALERNKVDAVPQAPAMEATVAAFTSAGFVPPYSENARRVEHADADQGTADPSEQMKGVQQLEHPVKAFRVTFDALERPTYAEAVQATSSRGGEACEAGDTRLHPFVRLPAVNPEDVRRSFRVEFALSYRLGISSPMELYMKMRTLFAKASLAAEDVETLMTEAELLANYAAVKLARPYTSCTTSYLVRKLSSLFMAFDHLVCTIELLGAKMNTSIWWSEFVKKFHTDYRLPEKATKERTEVLNKLVNRLSSALAIYKSGKRPPLREIIQLKRSILSQTYKESQLSNPLWRLWLQDDKDFSCGGGGSGSHSDTRAHGQGEAKKP</sequence>
<evidence type="ECO:0000256" key="2">
    <source>
        <dbReference type="SAM" id="Phobius"/>
    </source>
</evidence>
<keyword evidence="4" id="KW-1185">Reference proteome</keyword>
<keyword evidence="2" id="KW-0472">Membrane</keyword>
<dbReference type="VEuPathDB" id="ToxoDB:EPH_0025380"/>
<reference evidence="3" key="2">
    <citation type="submission" date="2013-10" db="EMBL/GenBank/DDBJ databases">
        <authorList>
            <person name="Aslett M."/>
        </authorList>
    </citation>
    <scope>NUCLEOTIDE SEQUENCE [LARGE SCALE GENOMIC DNA]</scope>
    <source>
        <strain evidence="3">Houghton</strain>
    </source>
</reference>
<evidence type="ECO:0008006" key="5">
    <source>
        <dbReference type="Google" id="ProtNLM"/>
    </source>
</evidence>
<gene>
    <name evidence="3" type="ORF">EPH_0025380</name>
</gene>
<feature type="compositionally biased region" description="Basic and acidic residues" evidence="1">
    <location>
        <begin position="608"/>
        <end position="621"/>
    </location>
</feature>
<accession>U6H674</accession>
<reference evidence="3" key="1">
    <citation type="submission" date="2013-10" db="EMBL/GenBank/DDBJ databases">
        <title>Genomic analysis of the causative agents of coccidiosis in chickens.</title>
        <authorList>
            <person name="Reid A.J."/>
            <person name="Blake D."/>
            <person name="Billington K."/>
            <person name="Browne H."/>
            <person name="Dunn M."/>
            <person name="Hung S."/>
            <person name="Kawahara F."/>
            <person name="Miranda-Saavedra D."/>
            <person name="Mourier T."/>
            <person name="Nagra H."/>
            <person name="Otto T.D."/>
            <person name="Rawlings N."/>
            <person name="Sanchez A."/>
            <person name="Sanders M."/>
            <person name="Subramaniam C."/>
            <person name="Tay Y."/>
            <person name="Dear P."/>
            <person name="Doerig C."/>
            <person name="Gruber A."/>
            <person name="Parkinson J."/>
            <person name="Shirley M."/>
            <person name="Wan K.L."/>
            <person name="Berriman M."/>
            <person name="Tomley F."/>
            <person name="Pain A."/>
        </authorList>
    </citation>
    <scope>NUCLEOTIDE SEQUENCE [LARGE SCALE GENOMIC DNA]</scope>
    <source>
        <strain evidence="3">Houghton</strain>
    </source>
</reference>
<feature type="region of interest" description="Disordered" evidence="1">
    <location>
        <begin position="600"/>
        <end position="621"/>
    </location>
</feature>
<proteinExistence type="predicted"/>
<dbReference type="Proteomes" id="UP000018201">
    <property type="component" value="Unassembled WGS sequence"/>
</dbReference>
<evidence type="ECO:0000313" key="3">
    <source>
        <dbReference type="EMBL" id="CDI88031.1"/>
    </source>
</evidence>
<dbReference type="AlphaFoldDB" id="U6H674"/>
<protein>
    <recommendedName>
        <fullName evidence="5">Transmembrane protein</fullName>
    </recommendedName>
</protein>
<evidence type="ECO:0000256" key="1">
    <source>
        <dbReference type="SAM" id="MobiDB-lite"/>
    </source>
</evidence>
<name>U6H674_9EIME</name>
<dbReference type="EMBL" id="HG709482">
    <property type="protein sequence ID" value="CDI88031.1"/>
    <property type="molecule type" value="Genomic_DNA"/>
</dbReference>
<dbReference type="OrthoDB" id="347378at2759"/>
<evidence type="ECO:0000313" key="4">
    <source>
        <dbReference type="Proteomes" id="UP000018201"/>
    </source>
</evidence>